<dbReference type="Gene3D" id="3.40.50.300">
    <property type="entry name" value="P-loop containing nucleotide triphosphate hydrolases"/>
    <property type="match status" value="2"/>
</dbReference>
<reference evidence="7 8" key="1">
    <citation type="submission" date="2020-07" db="EMBL/GenBank/DDBJ databases">
        <title>non toxigenic Corynebacterium sp. nov from a clinical source.</title>
        <authorList>
            <person name="Bernier A.-M."/>
            <person name="Bernard K."/>
        </authorList>
    </citation>
    <scope>NUCLEOTIDE SEQUENCE [LARGE SCALE GENOMIC DNA]</scope>
    <source>
        <strain evidence="8">NML 93-0612</strain>
    </source>
</reference>
<dbReference type="GO" id="GO:0005524">
    <property type="term" value="F:ATP binding"/>
    <property type="evidence" value="ECO:0007669"/>
    <property type="project" value="UniProtKB-KW"/>
</dbReference>
<evidence type="ECO:0000256" key="1">
    <source>
        <dbReference type="ARBA" id="ARBA00022741"/>
    </source>
</evidence>
<dbReference type="RefSeq" id="WP_182385167.1">
    <property type="nucleotide sequence ID" value="NZ_CP059833.1"/>
</dbReference>
<dbReference type="InterPro" id="IPR014001">
    <property type="entry name" value="Helicase_ATP-bd"/>
</dbReference>
<evidence type="ECO:0000313" key="7">
    <source>
        <dbReference type="EMBL" id="QMV84358.1"/>
    </source>
</evidence>
<protein>
    <submittedName>
        <fullName evidence="7">ATP-dependent RNA helicase</fullName>
    </submittedName>
</protein>
<evidence type="ECO:0000256" key="4">
    <source>
        <dbReference type="ARBA" id="ARBA00022840"/>
    </source>
</evidence>
<keyword evidence="1" id="KW-0547">Nucleotide-binding</keyword>
<dbReference type="PANTHER" id="PTHR43519:SF1">
    <property type="entry name" value="ATP-DEPENDENT RNA HELICASE HRPB"/>
    <property type="match status" value="1"/>
</dbReference>
<proteinExistence type="predicted"/>
<feature type="domain" description="Helicase ATP-binding" evidence="5">
    <location>
        <begin position="17"/>
        <end position="171"/>
    </location>
</feature>
<dbReference type="Pfam" id="PF00271">
    <property type="entry name" value="Helicase_C"/>
    <property type="match status" value="1"/>
</dbReference>
<dbReference type="InterPro" id="IPR013689">
    <property type="entry name" value="RNA_helicase_ATP-dep_HrpB_C"/>
</dbReference>
<evidence type="ECO:0000259" key="6">
    <source>
        <dbReference type="PROSITE" id="PS51194"/>
    </source>
</evidence>
<dbReference type="SMART" id="SM00490">
    <property type="entry name" value="HELICc"/>
    <property type="match status" value="1"/>
</dbReference>
<name>A0A7G5FCL7_9CORY</name>
<evidence type="ECO:0000256" key="2">
    <source>
        <dbReference type="ARBA" id="ARBA00022801"/>
    </source>
</evidence>
<dbReference type="InterPro" id="IPR001650">
    <property type="entry name" value="Helicase_C-like"/>
</dbReference>
<evidence type="ECO:0000256" key="3">
    <source>
        <dbReference type="ARBA" id="ARBA00022806"/>
    </source>
</evidence>
<dbReference type="GO" id="GO:0003676">
    <property type="term" value="F:nucleic acid binding"/>
    <property type="evidence" value="ECO:0007669"/>
    <property type="project" value="InterPro"/>
</dbReference>
<keyword evidence="2" id="KW-0378">Hydrolase</keyword>
<dbReference type="PROSITE" id="PS00690">
    <property type="entry name" value="DEAH_ATP_HELICASE"/>
    <property type="match status" value="1"/>
</dbReference>
<feature type="domain" description="Helicase C-terminal" evidence="6">
    <location>
        <begin position="193"/>
        <end position="353"/>
    </location>
</feature>
<keyword evidence="8" id="KW-1185">Reference proteome</keyword>
<dbReference type="PANTHER" id="PTHR43519">
    <property type="entry name" value="ATP-DEPENDENT RNA HELICASE HRPB"/>
    <property type="match status" value="1"/>
</dbReference>
<gene>
    <name evidence="7" type="ORF">HW450_08235</name>
</gene>
<dbReference type="Pfam" id="PF00270">
    <property type="entry name" value="DEAD"/>
    <property type="match status" value="1"/>
</dbReference>
<evidence type="ECO:0000259" key="5">
    <source>
        <dbReference type="PROSITE" id="PS51192"/>
    </source>
</evidence>
<evidence type="ECO:0000313" key="8">
    <source>
        <dbReference type="Proteomes" id="UP000515570"/>
    </source>
</evidence>
<dbReference type="SUPFAM" id="SSF52540">
    <property type="entry name" value="P-loop containing nucleoside triphosphate hydrolases"/>
    <property type="match status" value="1"/>
</dbReference>
<dbReference type="AlphaFoldDB" id="A0A7G5FCL7"/>
<dbReference type="InterPro" id="IPR011545">
    <property type="entry name" value="DEAD/DEAH_box_helicase_dom"/>
</dbReference>
<organism evidence="7 8">
    <name type="scientific">Corynebacterium hindlerae</name>
    <dbReference type="NCBI Taxonomy" id="699041"/>
    <lineage>
        <taxon>Bacteria</taxon>
        <taxon>Bacillati</taxon>
        <taxon>Actinomycetota</taxon>
        <taxon>Actinomycetes</taxon>
        <taxon>Mycobacteriales</taxon>
        <taxon>Corynebacteriaceae</taxon>
        <taxon>Corynebacterium</taxon>
    </lineage>
</organism>
<dbReference type="InterPro" id="IPR027417">
    <property type="entry name" value="P-loop_NTPase"/>
</dbReference>
<dbReference type="Pfam" id="PF08482">
    <property type="entry name" value="HrpB_C"/>
    <property type="match status" value="1"/>
</dbReference>
<keyword evidence="3 7" id="KW-0347">Helicase</keyword>
<dbReference type="Proteomes" id="UP000515570">
    <property type="component" value="Chromosome"/>
</dbReference>
<dbReference type="PROSITE" id="PS51194">
    <property type="entry name" value="HELICASE_CTER"/>
    <property type="match status" value="1"/>
</dbReference>
<dbReference type="PROSITE" id="PS51192">
    <property type="entry name" value="HELICASE_ATP_BIND_1"/>
    <property type="match status" value="1"/>
</dbReference>
<keyword evidence="4" id="KW-0067">ATP-binding</keyword>
<dbReference type="GO" id="GO:0004386">
    <property type="term" value="F:helicase activity"/>
    <property type="evidence" value="ECO:0007669"/>
    <property type="project" value="UniProtKB-KW"/>
</dbReference>
<dbReference type="EMBL" id="CP059833">
    <property type="protein sequence ID" value="QMV84358.1"/>
    <property type="molecule type" value="Genomic_DNA"/>
</dbReference>
<sequence length="735" mass="78246">MFDLEKIGAGLPVSGILAELHDAHSAVIQAPPGTGKTTLVPPAVFNAVGGRVVVVAPRRVAVRAAAARLRALSGLPVGFAVRGASQPSDLVEFVTPGVLLRRLLQDPFLEGVSAVVVDEVHERGLDTDLVLGMLIELSSVRDDLALFAMSATLDAARFSELLGGVPVLETPAVLHPLDISYQSIPGRLEGTRSFYAALARLAESHVGSHSVLVFVPGAREVAWVCEEIDAYPLHGRLSLAEQDAALYTDAPRVIVATNVAESSITVPGVRTVIDSGLAREPRYDRARGMTGLVTASISRSSADQRAGRAGREGPGRVIRAYSSSEYEAFKSFTTPEIQSADLTQAVLFLKCWGSLDVPLLDPMPAASVEDALATLRTLGADDPQVARSLALLPVAPRLGRALLETGDARTVAALADQPSGDIARIQPPAREVKRLSGSGAVQPGLTTAFAYPEWVARRVAGNEFQLASGTRATLGFPDLGSEWIACAAVSRTKSGGVIRAAAALSQEDALRVVPVVEETSALVEGTRVKGRRVRRAGAIELSSTPVALSPLEIEEALTNAVRAQGFGILHASEGFVALRDRLAFLHAQLGAPWPDVSDESLTRTWSGSSATVGADFLKTLLPWPEAARLDELAPERLKVPSGRSHALHYDSGRPVCRVKLQECFGLAESPVFCEVRVQFHLLSPAGRPLAVTDDLASFWNGPYRGVRAEMRGRYPKHPWPEDPWSAPATALTKRK</sequence>
<accession>A0A7G5FCL7</accession>
<dbReference type="SMART" id="SM00487">
    <property type="entry name" value="DEXDc"/>
    <property type="match status" value="1"/>
</dbReference>
<dbReference type="InterPro" id="IPR002464">
    <property type="entry name" value="DNA/RNA_helicase_DEAH_CS"/>
</dbReference>
<dbReference type="GO" id="GO:0016787">
    <property type="term" value="F:hydrolase activity"/>
    <property type="evidence" value="ECO:0007669"/>
    <property type="project" value="UniProtKB-KW"/>
</dbReference>
<dbReference type="CDD" id="cd18791">
    <property type="entry name" value="SF2_C_RHA"/>
    <property type="match status" value="1"/>
</dbReference>